<comment type="subcellular location">
    <subcellularLocation>
        <location evidence="1">Cell membrane</location>
        <topology evidence="1">Multi-pass membrane protein</topology>
    </subcellularLocation>
</comment>
<reference evidence="7 8" key="1">
    <citation type="submission" date="2022-06" db="EMBL/GenBank/DDBJ databases">
        <title>Halogeometricum sp. a new haloarchaeum isolate from saline soil.</title>
        <authorList>
            <person name="Strakova D."/>
            <person name="Galisteo C."/>
            <person name="Sanchez-Porro C."/>
            <person name="Ventosa A."/>
        </authorList>
    </citation>
    <scope>NUCLEOTIDE SEQUENCE [LARGE SCALE GENOMIC DNA]</scope>
    <source>
        <strain evidence="8">S3BR25-2</strain>
    </source>
</reference>
<accession>A0ABU2G5L0</accession>
<feature type="transmembrane region" description="Helical" evidence="6">
    <location>
        <begin position="196"/>
        <end position="218"/>
    </location>
</feature>
<evidence type="ECO:0000256" key="4">
    <source>
        <dbReference type="ARBA" id="ARBA00022989"/>
    </source>
</evidence>
<proteinExistence type="predicted"/>
<evidence type="ECO:0000256" key="5">
    <source>
        <dbReference type="ARBA" id="ARBA00023136"/>
    </source>
</evidence>
<evidence type="ECO:0000313" key="7">
    <source>
        <dbReference type="EMBL" id="MDS0295594.1"/>
    </source>
</evidence>
<keyword evidence="5 6" id="KW-0472">Membrane</keyword>
<dbReference type="InterPro" id="IPR017039">
    <property type="entry name" value="Virul_fac_BrkB"/>
</dbReference>
<dbReference type="Proteomes" id="UP001254813">
    <property type="component" value="Unassembled WGS sequence"/>
</dbReference>
<evidence type="ECO:0000256" key="3">
    <source>
        <dbReference type="ARBA" id="ARBA00022692"/>
    </source>
</evidence>
<gene>
    <name evidence="7" type="ORF">NDI79_15580</name>
</gene>
<feature type="transmembrane region" description="Helical" evidence="6">
    <location>
        <begin position="162"/>
        <end position="184"/>
    </location>
</feature>
<evidence type="ECO:0000256" key="2">
    <source>
        <dbReference type="ARBA" id="ARBA00022475"/>
    </source>
</evidence>
<dbReference type="RefSeq" id="WP_310929523.1">
    <property type="nucleotide sequence ID" value="NZ_JAMQOQ010000004.1"/>
</dbReference>
<keyword evidence="2" id="KW-1003">Cell membrane</keyword>
<dbReference type="NCBIfam" id="TIGR00765">
    <property type="entry name" value="yihY_not_rbn"/>
    <property type="match status" value="1"/>
</dbReference>
<sequence>MSNSTGTVSKAKAVGEAFRDKNVTFLAGSIAYNAFVSLVPILLFAVFVVAFFGAGWEEQVLSVVTENVSPAIGSFIERLFATQANSATGSSVVGIVVLVWSALKIFRGLDTAFSEIYEVTPDSSIVDQIKDGLVVLVSLTLALAAMIAVTSVFGAFQGMIPYLGVFLPVGLALGLIVAFFPIYYVFPDVDVSAREILPGVVVAAVGWALLQGIFQIYVARSTAGGADIVTGIMLLLTWLYFTGVVLLLGAVINAVLGGYTQYHTRTRS</sequence>
<organism evidence="7 8">
    <name type="scientific">Halogeometricum luteum</name>
    <dbReference type="NCBI Taxonomy" id="2950537"/>
    <lineage>
        <taxon>Archaea</taxon>
        <taxon>Methanobacteriati</taxon>
        <taxon>Methanobacteriota</taxon>
        <taxon>Stenosarchaea group</taxon>
        <taxon>Halobacteria</taxon>
        <taxon>Halobacteriales</taxon>
        <taxon>Haloferacaceae</taxon>
        <taxon>Halogeometricum</taxon>
    </lineage>
</organism>
<dbReference type="Pfam" id="PF03631">
    <property type="entry name" value="Virul_fac_BrkB"/>
    <property type="match status" value="1"/>
</dbReference>
<name>A0ABU2G5L0_9EURY</name>
<comment type="caution">
    <text evidence="7">The sequence shown here is derived from an EMBL/GenBank/DDBJ whole genome shotgun (WGS) entry which is preliminary data.</text>
</comment>
<evidence type="ECO:0000313" key="8">
    <source>
        <dbReference type="Proteomes" id="UP001254813"/>
    </source>
</evidence>
<feature type="transmembrane region" description="Helical" evidence="6">
    <location>
        <begin position="30"/>
        <end position="52"/>
    </location>
</feature>
<evidence type="ECO:0000256" key="6">
    <source>
        <dbReference type="SAM" id="Phobius"/>
    </source>
</evidence>
<dbReference type="PIRSF" id="PIRSF035875">
    <property type="entry name" value="RNase_BN"/>
    <property type="match status" value="1"/>
</dbReference>
<dbReference type="PANTHER" id="PTHR30213">
    <property type="entry name" value="INNER MEMBRANE PROTEIN YHJD"/>
    <property type="match status" value="1"/>
</dbReference>
<evidence type="ECO:0000256" key="1">
    <source>
        <dbReference type="ARBA" id="ARBA00004651"/>
    </source>
</evidence>
<keyword evidence="8" id="KW-1185">Reference proteome</keyword>
<dbReference type="EMBL" id="JAMQOQ010000004">
    <property type="protein sequence ID" value="MDS0295594.1"/>
    <property type="molecule type" value="Genomic_DNA"/>
</dbReference>
<dbReference type="PANTHER" id="PTHR30213:SF0">
    <property type="entry name" value="UPF0761 MEMBRANE PROTEIN YIHY"/>
    <property type="match status" value="1"/>
</dbReference>
<feature type="transmembrane region" description="Helical" evidence="6">
    <location>
        <begin position="133"/>
        <end position="156"/>
    </location>
</feature>
<keyword evidence="3 6" id="KW-0812">Transmembrane</keyword>
<protein>
    <submittedName>
        <fullName evidence="7">YihY/virulence factor BrkB family protein</fullName>
    </submittedName>
</protein>
<keyword evidence="4 6" id="KW-1133">Transmembrane helix</keyword>
<feature type="transmembrane region" description="Helical" evidence="6">
    <location>
        <begin position="238"/>
        <end position="259"/>
    </location>
</feature>